<protein>
    <recommendedName>
        <fullName evidence="3">Type II secretion envelope pseudopilin protein (PulG,guides folded protein to PulD in outer membrane)</fullName>
    </recommendedName>
</protein>
<dbReference type="NCBIfam" id="TIGR02532">
    <property type="entry name" value="IV_pilin_GFxxxE"/>
    <property type="match status" value="1"/>
</dbReference>
<dbReference type="AlphaFoldDB" id="A0A3B1DFK8"/>
<feature type="transmembrane region" description="Helical" evidence="1">
    <location>
        <begin position="12"/>
        <end position="32"/>
    </location>
</feature>
<dbReference type="EMBL" id="UOGJ01000005">
    <property type="protein sequence ID" value="VAX34814.1"/>
    <property type="molecule type" value="Genomic_DNA"/>
</dbReference>
<proteinExistence type="predicted"/>
<dbReference type="InterPro" id="IPR012902">
    <property type="entry name" value="N_methyl_site"/>
</dbReference>
<keyword evidence="1" id="KW-0812">Transmembrane</keyword>
<dbReference type="Pfam" id="PF07963">
    <property type="entry name" value="N_methyl"/>
    <property type="match status" value="1"/>
</dbReference>
<accession>A0A3B1DFK8</accession>
<keyword evidence="1" id="KW-0472">Membrane</keyword>
<dbReference type="SUPFAM" id="SSF54523">
    <property type="entry name" value="Pili subunits"/>
    <property type="match status" value="1"/>
</dbReference>
<dbReference type="InterPro" id="IPR045584">
    <property type="entry name" value="Pilin-like"/>
</dbReference>
<evidence type="ECO:0008006" key="3">
    <source>
        <dbReference type="Google" id="ProtNLM"/>
    </source>
</evidence>
<evidence type="ECO:0000256" key="1">
    <source>
        <dbReference type="SAM" id="Phobius"/>
    </source>
</evidence>
<organism evidence="2">
    <name type="scientific">hydrothermal vent metagenome</name>
    <dbReference type="NCBI Taxonomy" id="652676"/>
    <lineage>
        <taxon>unclassified sequences</taxon>
        <taxon>metagenomes</taxon>
        <taxon>ecological metagenomes</taxon>
    </lineage>
</organism>
<reference evidence="2" key="1">
    <citation type="submission" date="2018-06" db="EMBL/GenBank/DDBJ databases">
        <authorList>
            <person name="Zhirakovskaya E."/>
        </authorList>
    </citation>
    <scope>NUCLEOTIDE SEQUENCE</scope>
</reference>
<sequence>MKLKKMNNKSGFTLLEIIIVIIIVGVLASLALPKFFQTVEFSRSTEATNVLGSAKRSADRCSMMGGASADYSSCNTFSALAMEDPGLSPNAHFCYAISWSSPTLTMVATRNGTNSGDGSGDYTDVAACLAGSGSIITFALNATTGAVTKSGTGPFAGIQ</sequence>
<keyword evidence="1" id="KW-1133">Transmembrane helix</keyword>
<name>A0A3B1DFK8_9ZZZZ</name>
<dbReference type="Gene3D" id="3.30.700.10">
    <property type="entry name" value="Glycoprotein, Type 4 Pilin"/>
    <property type="match status" value="1"/>
</dbReference>
<evidence type="ECO:0000313" key="2">
    <source>
        <dbReference type="EMBL" id="VAX34814.1"/>
    </source>
</evidence>
<gene>
    <name evidence="2" type="ORF">MNBD_UNCLBAC01-1578</name>
</gene>
<dbReference type="PROSITE" id="PS00409">
    <property type="entry name" value="PROKAR_NTER_METHYL"/>
    <property type="match status" value="1"/>
</dbReference>